<dbReference type="EMBL" id="LR743591">
    <property type="protein sequence ID" value="CAA2619376.1"/>
    <property type="molecule type" value="Genomic_DNA"/>
</dbReference>
<dbReference type="AlphaFoldDB" id="A0A7I8INR3"/>
<protein>
    <submittedName>
        <fullName evidence="1">Uncharacterized protein</fullName>
    </submittedName>
</protein>
<accession>A0A7I8INR3</accession>
<name>A0A7I8INR3_SPIIN</name>
<proteinExistence type="predicted"/>
<reference evidence="1" key="1">
    <citation type="submission" date="2019-12" db="EMBL/GenBank/DDBJ databases">
        <authorList>
            <person name="Scholz U."/>
            <person name="Mascher M."/>
            <person name="Fiebig A."/>
        </authorList>
    </citation>
    <scope>NUCLEOTIDE SEQUENCE</scope>
</reference>
<evidence type="ECO:0000313" key="1">
    <source>
        <dbReference type="EMBL" id="CAA2619376.1"/>
    </source>
</evidence>
<gene>
    <name evidence="1" type="ORF">SI7747_04005543</name>
    <name evidence="2" type="ORF">SI8410_04006061</name>
</gene>
<dbReference type="Proteomes" id="UP000663760">
    <property type="component" value="Chromosome 4"/>
</dbReference>
<dbReference type="EMBL" id="LR746267">
    <property type="protein sequence ID" value="CAA7395400.1"/>
    <property type="molecule type" value="Genomic_DNA"/>
</dbReference>
<organism evidence="1">
    <name type="scientific">Spirodela intermedia</name>
    <name type="common">Intermediate duckweed</name>
    <dbReference type="NCBI Taxonomy" id="51605"/>
    <lineage>
        <taxon>Eukaryota</taxon>
        <taxon>Viridiplantae</taxon>
        <taxon>Streptophyta</taxon>
        <taxon>Embryophyta</taxon>
        <taxon>Tracheophyta</taxon>
        <taxon>Spermatophyta</taxon>
        <taxon>Magnoliopsida</taxon>
        <taxon>Liliopsida</taxon>
        <taxon>Araceae</taxon>
        <taxon>Lemnoideae</taxon>
        <taxon>Spirodela</taxon>
    </lineage>
</organism>
<evidence type="ECO:0000313" key="3">
    <source>
        <dbReference type="Proteomes" id="UP000663760"/>
    </source>
</evidence>
<sequence length="33" mass="3895">MVSDYNSSVPKSFSMIYIPFEDRAYYNHVIFSS</sequence>
<keyword evidence="3" id="KW-1185">Reference proteome</keyword>
<evidence type="ECO:0000313" key="2">
    <source>
        <dbReference type="EMBL" id="CAA7395400.1"/>
    </source>
</evidence>